<sequence>MEAISSLAASQARYAAEVGQIALKTAAESEQRVAQMVAQQAEQVQPSNQSASTNPDHLGQNVDVYA</sequence>
<evidence type="ECO:0000256" key="1">
    <source>
        <dbReference type="SAM" id="MobiDB-lite"/>
    </source>
</evidence>
<dbReference type="Proteomes" id="UP000295135">
    <property type="component" value="Unassembled WGS sequence"/>
</dbReference>
<dbReference type="EMBL" id="SLZY01000004">
    <property type="protein sequence ID" value="TCS72629.1"/>
    <property type="molecule type" value="Genomic_DNA"/>
</dbReference>
<feature type="region of interest" description="Disordered" evidence="1">
    <location>
        <begin position="37"/>
        <end position="66"/>
    </location>
</feature>
<comment type="caution">
    <text evidence="2">The sequence shown here is derived from an EMBL/GenBank/DDBJ whole genome shotgun (WGS) entry which is preliminary data.</text>
</comment>
<evidence type="ECO:0000313" key="2">
    <source>
        <dbReference type="EMBL" id="TCS72629.1"/>
    </source>
</evidence>
<dbReference type="AlphaFoldDB" id="A0A4R3JWP0"/>
<reference evidence="2 3" key="1">
    <citation type="submission" date="2019-03" db="EMBL/GenBank/DDBJ databases">
        <title>Genomic Encyclopedia of Type Strains, Phase IV (KMG-IV): sequencing the most valuable type-strain genomes for metagenomic binning, comparative biology and taxonomic classification.</title>
        <authorList>
            <person name="Goeker M."/>
        </authorList>
    </citation>
    <scope>NUCLEOTIDE SEQUENCE [LARGE SCALE GENOMIC DNA]</scope>
    <source>
        <strain evidence="2 3">DSM 103923</strain>
    </source>
</reference>
<accession>A0A4R3JWP0</accession>
<proteinExistence type="predicted"/>
<protein>
    <submittedName>
        <fullName evidence="2">Uncharacterized protein</fullName>
    </submittedName>
</protein>
<organism evidence="2 3">
    <name type="scientific">Sulfuritortus calidifontis</name>
    <dbReference type="NCBI Taxonomy" id="1914471"/>
    <lineage>
        <taxon>Bacteria</taxon>
        <taxon>Pseudomonadati</taxon>
        <taxon>Pseudomonadota</taxon>
        <taxon>Betaproteobacteria</taxon>
        <taxon>Nitrosomonadales</taxon>
        <taxon>Thiobacillaceae</taxon>
        <taxon>Sulfuritortus</taxon>
    </lineage>
</organism>
<dbReference type="RefSeq" id="WP_126462814.1">
    <property type="nucleotide sequence ID" value="NZ_AP018721.1"/>
</dbReference>
<keyword evidence="3" id="KW-1185">Reference proteome</keyword>
<gene>
    <name evidence="2" type="ORF">EDC61_10439</name>
</gene>
<evidence type="ECO:0000313" key="3">
    <source>
        <dbReference type="Proteomes" id="UP000295135"/>
    </source>
</evidence>
<name>A0A4R3JWP0_9PROT</name>
<feature type="compositionally biased region" description="Polar residues" evidence="1">
    <location>
        <begin position="46"/>
        <end position="55"/>
    </location>
</feature>